<evidence type="ECO:0000313" key="5">
    <source>
        <dbReference type="Proteomes" id="UP000622552"/>
    </source>
</evidence>
<dbReference type="InterPro" id="IPR004474">
    <property type="entry name" value="LytR_CpsA_psr"/>
</dbReference>
<gene>
    <name evidence="4" type="ORF">IW245_005954</name>
</gene>
<protein>
    <submittedName>
        <fullName evidence="4">LCP family protein required for cell wall assembly</fullName>
    </submittedName>
</protein>
<dbReference type="Gene3D" id="3.40.630.190">
    <property type="entry name" value="LCP protein"/>
    <property type="match status" value="1"/>
</dbReference>
<dbReference type="AlphaFoldDB" id="A0A8J7GUI4"/>
<evidence type="ECO:0000259" key="3">
    <source>
        <dbReference type="Pfam" id="PF03816"/>
    </source>
</evidence>
<dbReference type="NCBIfam" id="TIGR00350">
    <property type="entry name" value="lytR_cpsA_psr"/>
    <property type="match status" value="1"/>
</dbReference>
<name>A0A8J7GUI4_9ACTN</name>
<proteinExistence type="inferred from homology"/>
<dbReference type="InterPro" id="IPR050922">
    <property type="entry name" value="LytR/CpsA/Psr_CW_biosynth"/>
</dbReference>
<dbReference type="Proteomes" id="UP000622552">
    <property type="component" value="Unassembled WGS sequence"/>
</dbReference>
<dbReference type="EMBL" id="JADOUF010000001">
    <property type="protein sequence ID" value="MBG6139760.1"/>
    <property type="molecule type" value="Genomic_DNA"/>
</dbReference>
<dbReference type="Pfam" id="PF03816">
    <property type="entry name" value="LytR_cpsA_psr"/>
    <property type="match status" value="1"/>
</dbReference>
<feature type="domain" description="Cell envelope-related transcriptional attenuator" evidence="3">
    <location>
        <begin position="90"/>
        <end position="253"/>
    </location>
</feature>
<reference evidence="4" key="1">
    <citation type="submission" date="2020-11" db="EMBL/GenBank/DDBJ databases">
        <title>Sequencing the genomes of 1000 actinobacteria strains.</title>
        <authorList>
            <person name="Klenk H.-P."/>
        </authorList>
    </citation>
    <scope>NUCLEOTIDE SEQUENCE</scope>
    <source>
        <strain evidence="4">DSM 45356</strain>
    </source>
</reference>
<evidence type="ECO:0000256" key="2">
    <source>
        <dbReference type="SAM" id="Phobius"/>
    </source>
</evidence>
<dbReference type="PANTHER" id="PTHR33392">
    <property type="entry name" value="POLYISOPRENYL-TEICHOIC ACID--PEPTIDOGLYCAN TEICHOIC ACID TRANSFERASE TAGU"/>
    <property type="match status" value="1"/>
</dbReference>
<feature type="transmembrane region" description="Helical" evidence="2">
    <location>
        <begin position="21"/>
        <end position="44"/>
    </location>
</feature>
<sequence>MATVDKPGVHRRRRSPLWARLCLVFGCVLSLVSGVGLIGGQVLLSRYTNSIPQISVLGKDQPHRDVKGAINILLVGIDKRRDDVPGSLVRADTVMWAHIPAGHDRAYLLSLPRDLDVPIPAYKPTKYQGTTGDKLNAAFAFGAGEKQDLAGGLQLLTQTVQGFTGVKFDLVGMIDWYGFTGITHELGGVTMCLDKSFTSSQPGFKGYSFAAGCNFYNEHMALALVRQRYDLPGGDYDRQKLQQQFIMQILKQAMSKDVLTNPLKLDKIVRSVGASLQLDLGGYDFVDLVFALRNIKPVDVIPMAIPHATQKKNGADYEELVQPLGNELFQALIKDQIDELLIRHTELATKVQI</sequence>
<keyword evidence="2" id="KW-0812">Transmembrane</keyword>
<organism evidence="4 5">
    <name type="scientific">Longispora fulva</name>
    <dbReference type="NCBI Taxonomy" id="619741"/>
    <lineage>
        <taxon>Bacteria</taxon>
        <taxon>Bacillati</taxon>
        <taxon>Actinomycetota</taxon>
        <taxon>Actinomycetes</taxon>
        <taxon>Micromonosporales</taxon>
        <taxon>Micromonosporaceae</taxon>
        <taxon>Longispora</taxon>
    </lineage>
</organism>
<dbReference type="RefSeq" id="WP_197006379.1">
    <property type="nucleotide sequence ID" value="NZ_BONS01000006.1"/>
</dbReference>
<keyword evidence="2" id="KW-1133">Transmembrane helix</keyword>
<evidence type="ECO:0000313" key="4">
    <source>
        <dbReference type="EMBL" id="MBG6139760.1"/>
    </source>
</evidence>
<accession>A0A8J7GUI4</accession>
<evidence type="ECO:0000256" key="1">
    <source>
        <dbReference type="ARBA" id="ARBA00006068"/>
    </source>
</evidence>
<comment type="caution">
    <text evidence="4">The sequence shown here is derived from an EMBL/GenBank/DDBJ whole genome shotgun (WGS) entry which is preliminary data.</text>
</comment>
<comment type="similarity">
    <text evidence="1">Belongs to the LytR/CpsA/Psr (LCP) family.</text>
</comment>
<keyword evidence="2" id="KW-0472">Membrane</keyword>
<dbReference type="PANTHER" id="PTHR33392:SF6">
    <property type="entry name" value="POLYISOPRENYL-TEICHOIC ACID--PEPTIDOGLYCAN TEICHOIC ACID TRANSFERASE TAGU"/>
    <property type="match status" value="1"/>
</dbReference>
<keyword evidence="5" id="KW-1185">Reference proteome</keyword>